<feature type="domain" description="Bacterial sugar transferase" evidence="4">
    <location>
        <begin position="52"/>
        <end position="249"/>
    </location>
</feature>
<proteinExistence type="inferred from homology"/>
<reference evidence="6" key="1">
    <citation type="submission" date="2017-05" db="EMBL/GenBank/DDBJ databases">
        <authorList>
            <person name="Rodrigo-Torres L."/>
            <person name="Arahal R. D."/>
            <person name="Lucena T."/>
        </authorList>
    </citation>
    <scope>NUCLEOTIDE SEQUENCE [LARGE SCALE GENOMIC DNA]</scope>
    <source>
        <strain evidence="6">CECT 8868</strain>
    </source>
</reference>
<dbReference type="EMBL" id="FXYD01000004">
    <property type="protein sequence ID" value="SMX41945.1"/>
    <property type="molecule type" value="Genomic_DNA"/>
</dbReference>
<dbReference type="AlphaFoldDB" id="A0A238KGG6"/>
<dbReference type="GO" id="GO:0089702">
    <property type="term" value="F:undecaprenyl-phosphate glucose phosphotransferase activity"/>
    <property type="evidence" value="ECO:0007669"/>
    <property type="project" value="UniProtKB-EC"/>
</dbReference>
<sequence>MPKVTKLVLFEKPKYSFPETSRSISFNSLVRPSLKDGAAHKSTRFKRIRPTKRVFDLVVAGIGIVFIAPIIICVAVLLLVLEGRPIFYISERMKAPGTPFKIIKFRTMYTTLDGADAGVTGGDKKGRITPVGRMLRRFRLDETPQIINILRGDMSFVGPRPPLRQYTDAFPEIYQAVLQSRPGVTGLATLHYHRHEERLIARTKSPTETEQIYTTRCIPRKAALDLIYQRNASIWFDAKIMWQTVICLLKR</sequence>
<keyword evidence="3" id="KW-0472">Membrane</keyword>
<gene>
    <name evidence="5" type="primary">wcaJ</name>
    <name evidence="5" type="ORF">OCA8868_02618</name>
</gene>
<keyword evidence="2" id="KW-0270">Exopolysaccharide synthesis</keyword>
<dbReference type="Proteomes" id="UP000203464">
    <property type="component" value="Unassembled WGS sequence"/>
</dbReference>
<evidence type="ECO:0000256" key="1">
    <source>
        <dbReference type="ARBA" id="ARBA00006464"/>
    </source>
</evidence>
<protein>
    <submittedName>
        <fullName evidence="5">UDP-glucose:undecaprenyl-phosphate glucose-1-phosphate transferase</fullName>
        <ecNumber evidence="5">2.7.8.31</ecNumber>
    </submittedName>
</protein>
<dbReference type="PANTHER" id="PTHR30576">
    <property type="entry name" value="COLANIC BIOSYNTHESIS UDP-GLUCOSE LIPID CARRIER TRANSFERASE"/>
    <property type="match status" value="1"/>
</dbReference>
<dbReference type="Pfam" id="PF02397">
    <property type="entry name" value="Bac_transf"/>
    <property type="match status" value="1"/>
</dbReference>
<keyword evidence="3" id="KW-1133">Transmembrane helix</keyword>
<dbReference type="PANTHER" id="PTHR30576:SF20">
    <property type="entry name" value="QUINOVOSAMINEPHOSPHOTRANSFERAE-RELATED"/>
    <property type="match status" value="1"/>
</dbReference>
<dbReference type="InterPro" id="IPR003362">
    <property type="entry name" value="Bact_transf"/>
</dbReference>
<evidence type="ECO:0000313" key="6">
    <source>
        <dbReference type="Proteomes" id="UP000203464"/>
    </source>
</evidence>
<comment type="similarity">
    <text evidence="1">Belongs to the bacterial sugar transferase family.</text>
</comment>
<keyword evidence="6" id="KW-1185">Reference proteome</keyword>
<evidence type="ECO:0000259" key="4">
    <source>
        <dbReference type="Pfam" id="PF02397"/>
    </source>
</evidence>
<evidence type="ECO:0000313" key="5">
    <source>
        <dbReference type="EMBL" id="SMX41945.1"/>
    </source>
</evidence>
<dbReference type="GO" id="GO:0000271">
    <property type="term" value="P:polysaccharide biosynthetic process"/>
    <property type="evidence" value="ECO:0007669"/>
    <property type="project" value="UniProtKB-KW"/>
</dbReference>
<name>A0A238KGG6_9RHOB</name>
<evidence type="ECO:0000256" key="2">
    <source>
        <dbReference type="ARBA" id="ARBA00023169"/>
    </source>
</evidence>
<dbReference type="RefSeq" id="WP_306456136.1">
    <property type="nucleotide sequence ID" value="NZ_FXYD01000004.1"/>
</dbReference>
<keyword evidence="3" id="KW-0812">Transmembrane</keyword>
<organism evidence="5 6">
    <name type="scientific">Octadecabacter ascidiaceicola</name>
    <dbReference type="NCBI Taxonomy" id="1655543"/>
    <lineage>
        <taxon>Bacteria</taxon>
        <taxon>Pseudomonadati</taxon>
        <taxon>Pseudomonadota</taxon>
        <taxon>Alphaproteobacteria</taxon>
        <taxon>Rhodobacterales</taxon>
        <taxon>Roseobacteraceae</taxon>
        <taxon>Octadecabacter</taxon>
    </lineage>
</organism>
<accession>A0A238KGG6</accession>
<keyword evidence="5" id="KW-0808">Transferase</keyword>
<feature type="transmembrane region" description="Helical" evidence="3">
    <location>
        <begin position="54"/>
        <end position="81"/>
    </location>
</feature>
<dbReference type="EC" id="2.7.8.31" evidence="5"/>
<evidence type="ECO:0000256" key="3">
    <source>
        <dbReference type="SAM" id="Phobius"/>
    </source>
</evidence>